<accession>A0A6H5HW83</accession>
<organism evidence="1 2">
    <name type="scientific">Trichogramma brassicae</name>
    <dbReference type="NCBI Taxonomy" id="86971"/>
    <lineage>
        <taxon>Eukaryota</taxon>
        <taxon>Metazoa</taxon>
        <taxon>Ecdysozoa</taxon>
        <taxon>Arthropoda</taxon>
        <taxon>Hexapoda</taxon>
        <taxon>Insecta</taxon>
        <taxon>Pterygota</taxon>
        <taxon>Neoptera</taxon>
        <taxon>Endopterygota</taxon>
        <taxon>Hymenoptera</taxon>
        <taxon>Apocrita</taxon>
        <taxon>Proctotrupomorpha</taxon>
        <taxon>Chalcidoidea</taxon>
        <taxon>Trichogrammatidae</taxon>
        <taxon>Trichogramma</taxon>
    </lineage>
</organism>
<evidence type="ECO:0000313" key="1">
    <source>
        <dbReference type="EMBL" id="CAB0028586.1"/>
    </source>
</evidence>
<name>A0A6H5HW83_9HYME</name>
<proteinExistence type="predicted"/>
<evidence type="ECO:0000313" key="2">
    <source>
        <dbReference type="Proteomes" id="UP000479190"/>
    </source>
</evidence>
<keyword evidence="2" id="KW-1185">Reference proteome</keyword>
<protein>
    <submittedName>
        <fullName evidence="1">Uncharacterized protein</fullName>
    </submittedName>
</protein>
<sequence>MIMGANRSRCYYILLWAHIKVAKSKESERKSDKEVRAVRACARWLFTVHIISCARRIKMFRIIIEVLALKVRAKFIVQLTQQLQVAAAHTERRYGETGRESSSNSSSRYLELARNELAKRRVGAKLPAAAAAVAATAAMTINSANSEHLIGHARTIERVTAAAMRRAIYRPGQLKHQVRLHYSLTYNTCIIHPRAQKLGKTGSSACINHKRMIKSKINTQIEKQRLSGGSVFANMQLPLRIICVFFACISSRSDVAFATLLARGAFHAKKIVSLPEDDRCTSLIRIATFTSSSFSSFVVMYPD</sequence>
<dbReference type="EMBL" id="CADCXV010000158">
    <property type="protein sequence ID" value="CAB0028586.1"/>
    <property type="molecule type" value="Genomic_DNA"/>
</dbReference>
<gene>
    <name evidence="1" type="ORF">TBRA_LOCUS742</name>
</gene>
<dbReference type="Proteomes" id="UP000479190">
    <property type="component" value="Unassembled WGS sequence"/>
</dbReference>
<dbReference type="AlphaFoldDB" id="A0A6H5HW83"/>
<reference evidence="1 2" key="1">
    <citation type="submission" date="2020-02" db="EMBL/GenBank/DDBJ databases">
        <authorList>
            <person name="Ferguson B K."/>
        </authorList>
    </citation>
    <scope>NUCLEOTIDE SEQUENCE [LARGE SCALE GENOMIC DNA]</scope>
</reference>